<keyword evidence="10" id="KW-0067">ATP-binding</keyword>
<evidence type="ECO:0000256" key="9">
    <source>
        <dbReference type="ARBA" id="ARBA00022777"/>
    </source>
</evidence>
<evidence type="ECO:0000256" key="8">
    <source>
        <dbReference type="ARBA" id="ARBA00022741"/>
    </source>
</evidence>
<dbReference type="InterPro" id="IPR001789">
    <property type="entry name" value="Sig_transdc_resp-reg_receiver"/>
</dbReference>
<dbReference type="CDD" id="cd16922">
    <property type="entry name" value="HATPase_EvgS-ArcB-TorS-like"/>
    <property type="match status" value="1"/>
</dbReference>
<dbReference type="Gene3D" id="1.20.120.160">
    <property type="entry name" value="HPT domain"/>
    <property type="match status" value="1"/>
</dbReference>
<evidence type="ECO:0000256" key="16">
    <source>
        <dbReference type="PROSITE-ProRule" id="PRU00110"/>
    </source>
</evidence>
<keyword evidence="13" id="KW-0472">Membrane</keyword>
<dbReference type="InterPro" id="IPR029016">
    <property type="entry name" value="GAF-like_dom_sf"/>
</dbReference>
<evidence type="ECO:0000256" key="1">
    <source>
        <dbReference type="ARBA" id="ARBA00000085"/>
    </source>
</evidence>
<dbReference type="GO" id="GO:0005886">
    <property type="term" value="C:plasma membrane"/>
    <property type="evidence" value="ECO:0007669"/>
    <property type="project" value="UniProtKB-SubCell"/>
</dbReference>
<dbReference type="PROSITE" id="PS50109">
    <property type="entry name" value="HIS_KIN"/>
    <property type="match status" value="1"/>
</dbReference>
<feature type="domain" description="Response regulatory" evidence="20">
    <location>
        <begin position="468"/>
        <end position="587"/>
    </location>
</feature>
<evidence type="ECO:0000256" key="15">
    <source>
        <dbReference type="ARBA" id="ARBA00068150"/>
    </source>
</evidence>
<evidence type="ECO:0000259" key="20">
    <source>
        <dbReference type="PROSITE" id="PS50110"/>
    </source>
</evidence>
<sequence length="719" mass="77547">MTRQEELADDVGFLQERVSYLEESNRRYIAIFEMLASSGDFQADLARAEGLQAIFQATLAQVRRLIPFSLAGILESMDDGSFELTSCDSIPCSATLQEAVDVAIQDGAFAWALNRNQAVMVPAQENVTLLMQSITTRSRIHGMFVGLVPGHSATIDAPSLNALSILLNAAAYALESASLRGLLQEHMATLEQRVEERTRELAVAREKAEAASRAKSEFLANMSHEIRTPMNGVMGMTELLLEGGFTPEQQRKQLLAIRDSADNLMVIINDILDFSKIEAGKLELCCGPFLLRKNLEQGLYSLGLKAEQKGLQLVIQVDAALPDRLDGDIYKLRQILVNLVGNALKFSERGAITVSAQLEQQLDAGLLVRFCVADQGIGIPLVAQSRIFETFEQADVTTTKKFGGTGLGLTICRRLAELMGGRIWVESEPGQGSRFIFTALLAAVAEDVVIEGEGTPAALSQEPPKGLAVLLADDVEVNRELAKAVLERYGHRITEATNGQEAFDAFAAGRFAIVLMDVQMPEMDGLQAATAIRKLEQERGDGRTPIVAMTAYAGKDDRDKCLSAGMDDYLSKPVKPAQMLEMLQRYCGSAVAEPVPEATATSVPAPAVDDGIPVYAKADLLERLGGAEALIPRFMGLFFKGVEPNMVALEEAIAEGNPDKVRTSSHAIKGSSANIGAMQMRETAAAIEADAKAGDITGAPAGLEKLKQQLEEFKAAVGE</sequence>
<keyword evidence="9 22" id="KW-0418">Kinase</keyword>
<dbReference type="Proteomes" id="UP000190102">
    <property type="component" value="Unassembled WGS sequence"/>
</dbReference>
<dbReference type="SUPFAM" id="SSF47226">
    <property type="entry name" value="Histidine-containing phosphotransfer domain, HPT domain"/>
    <property type="match status" value="1"/>
</dbReference>
<accession>A0A1T4JY17</accession>
<dbReference type="PANTHER" id="PTHR45339">
    <property type="entry name" value="HYBRID SIGNAL TRANSDUCTION HISTIDINE KINASE J"/>
    <property type="match status" value="1"/>
</dbReference>
<keyword evidence="23" id="KW-1185">Reference proteome</keyword>
<gene>
    <name evidence="22" type="ORF">SAMN02745119_00174</name>
</gene>
<dbReference type="SUPFAM" id="SSF52172">
    <property type="entry name" value="CheY-like"/>
    <property type="match status" value="1"/>
</dbReference>
<name>A0A1T4JY17_9BACT</name>
<dbReference type="PANTHER" id="PTHR45339:SF1">
    <property type="entry name" value="HYBRID SIGNAL TRANSDUCTION HISTIDINE KINASE J"/>
    <property type="match status" value="1"/>
</dbReference>
<keyword evidence="6" id="KW-0808">Transferase</keyword>
<dbReference type="Gene3D" id="1.10.287.130">
    <property type="match status" value="1"/>
</dbReference>
<dbReference type="CDD" id="cd00082">
    <property type="entry name" value="HisKA"/>
    <property type="match status" value="1"/>
</dbReference>
<dbReference type="InterPro" id="IPR003661">
    <property type="entry name" value="HisK_dim/P_dom"/>
</dbReference>
<evidence type="ECO:0000256" key="18">
    <source>
        <dbReference type="SAM" id="Coils"/>
    </source>
</evidence>
<keyword evidence="11" id="KW-1133">Transmembrane helix</keyword>
<evidence type="ECO:0000313" key="22">
    <source>
        <dbReference type="EMBL" id="SJZ35106.1"/>
    </source>
</evidence>
<dbReference type="Gene3D" id="3.30.450.40">
    <property type="match status" value="1"/>
</dbReference>
<keyword evidence="12" id="KW-0902">Two-component regulatory system</keyword>
<dbReference type="FunFam" id="1.10.287.130:FF:000002">
    <property type="entry name" value="Two-component osmosensing histidine kinase"/>
    <property type="match status" value="1"/>
</dbReference>
<dbReference type="SMART" id="SM00448">
    <property type="entry name" value="REC"/>
    <property type="match status" value="1"/>
</dbReference>
<evidence type="ECO:0000256" key="12">
    <source>
        <dbReference type="ARBA" id="ARBA00023012"/>
    </source>
</evidence>
<evidence type="ECO:0000256" key="11">
    <source>
        <dbReference type="ARBA" id="ARBA00022989"/>
    </source>
</evidence>
<evidence type="ECO:0000256" key="7">
    <source>
        <dbReference type="ARBA" id="ARBA00022692"/>
    </source>
</evidence>
<dbReference type="PRINTS" id="PR00344">
    <property type="entry name" value="BCTRLSENSOR"/>
</dbReference>
<evidence type="ECO:0000256" key="5">
    <source>
        <dbReference type="ARBA" id="ARBA00022553"/>
    </source>
</evidence>
<evidence type="ECO:0000259" key="21">
    <source>
        <dbReference type="PROSITE" id="PS50894"/>
    </source>
</evidence>
<dbReference type="AlphaFoldDB" id="A0A1T4JY17"/>
<dbReference type="Gene3D" id="3.30.565.10">
    <property type="entry name" value="Histidine kinase-like ATPase, C-terminal domain"/>
    <property type="match status" value="1"/>
</dbReference>
<keyword evidence="8" id="KW-0547">Nucleotide-binding</keyword>
<feature type="domain" description="Histidine kinase" evidence="19">
    <location>
        <begin position="221"/>
        <end position="443"/>
    </location>
</feature>
<feature type="modified residue" description="Phosphohistidine" evidence="16">
    <location>
        <position position="666"/>
    </location>
</feature>
<dbReference type="Pfam" id="PF01627">
    <property type="entry name" value="Hpt"/>
    <property type="match status" value="1"/>
</dbReference>
<dbReference type="InterPro" id="IPR036097">
    <property type="entry name" value="HisK_dim/P_sf"/>
</dbReference>
<organism evidence="22 23">
    <name type="scientific">Trichlorobacter thiogenes</name>
    <dbReference type="NCBI Taxonomy" id="115783"/>
    <lineage>
        <taxon>Bacteria</taxon>
        <taxon>Pseudomonadati</taxon>
        <taxon>Thermodesulfobacteriota</taxon>
        <taxon>Desulfuromonadia</taxon>
        <taxon>Geobacterales</taxon>
        <taxon>Geobacteraceae</taxon>
        <taxon>Trichlorobacter</taxon>
    </lineage>
</organism>
<feature type="modified residue" description="4-aspartylphosphate" evidence="17">
    <location>
        <position position="517"/>
    </location>
</feature>
<keyword evidence="4" id="KW-1003">Cell membrane</keyword>
<dbReference type="OrthoDB" id="9758705at2"/>
<dbReference type="FunFam" id="3.30.565.10:FF:000010">
    <property type="entry name" value="Sensor histidine kinase RcsC"/>
    <property type="match status" value="1"/>
</dbReference>
<evidence type="ECO:0000256" key="6">
    <source>
        <dbReference type="ARBA" id="ARBA00022679"/>
    </source>
</evidence>
<evidence type="ECO:0000256" key="3">
    <source>
        <dbReference type="ARBA" id="ARBA00012438"/>
    </source>
</evidence>
<evidence type="ECO:0000259" key="19">
    <source>
        <dbReference type="PROSITE" id="PS50109"/>
    </source>
</evidence>
<comment type="subcellular location">
    <subcellularLocation>
        <location evidence="2">Cell membrane</location>
        <topology evidence="2">Multi-pass membrane protein</topology>
    </subcellularLocation>
</comment>
<dbReference type="STRING" id="115783.SAMN02745119_00174"/>
<reference evidence="23" key="1">
    <citation type="submission" date="2017-02" db="EMBL/GenBank/DDBJ databases">
        <authorList>
            <person name="Varghese N."/>
            <person name="Submissions S."/>
        </authorList>
    </citation>
    <scope>NUCLEOTIDE SEQUENCE [LARGE SCALE GENOMIC DNA]</scope>
    <source>
        <strain evidence="23">ATCC BAA-34</strain>
    </source>
</reference>
<dbReference type="Pfam" id="PF02518">
    <property type="entry name" value="HATPase_c"/>
    <property type="match status" value="1"/>
</dbReference>
<dbReference type="InterPro" id="IPR005467">
    <property type="entry name" value="His_kinase_dom"/>
</dbReference>
<keyword evidence="5 17" id="KW-0597">Phosphoprotein</keyword>
<dbReference type="InterPro" id="IPR004358">
    <property type="entry name" value="Sig_transdc_His_kin-like_C"/>
</dbReference>
<dbReference type="InterPro" id="IPR008207">
    <property type="entry name" value="Sig_transdc_His_kin_Hpt_dom"/>
</dbReference>
<dbReference type="CDD" id="cd17546">
    <property type="entry name" value="REC_hyHK_CKI1_RcsC-like"/>
    <property type="match status" value="1"/>
</dbReference>
<keyword evidence="18" id="KW-0175">Coiled coil</keyword>
<dbReference type="SMART" id="SM00388">
    <property type="entry name" value="HisKA"/>
    <property type="match status" value="1"/>
</dbReference>
<evidence type="ECO:0000256" key="17">
    <source>
        <dbReference type="PROSITE-ProRule" id="PRU00169"/>
    </source>
</evidence>
<dbReference type="SMART" id="SM00387">
    <property type="entry name" value="HATPase_c"/>
    <property type="match status" value="1"/>
</dbReference>
<dbReference type="InterPro" id="IPR036890">
    <property type="entry name" value="HATPase_C_sf"/>
</dbReference>
<dbReference type="PROSITE" id="PS50110">
    <property type="entry name" value="RESPONSE_REGULATORY"/>
    <property type="match status" value="1"/>
</dbReference>
<evidence type="ECO:0000313" key="23">
    <source>
        <dbReference type="Proteomes" id="UP000190102"/>
    </source>
</evidence>
<comment type="subunit">
    <text evidence="14">At low DSF concentrations, interacts with RpfF.</text>
</comment>
<dbReference type="Gene3D" id="3.40.50.2300">
    <property type="match status" value="1"/>
</dbReference>
<keyword evidence="7" id="KW-0812">Transmembrane</keyword>
<dbReference type="Pfam" id="PF00512">
    <property type="entry name" value="HisKA"/>
    <property type="match status" value="1"/>
</dbReference>
<evidence type="ECO:0000256" key="13">
    <source>
        <dbReference type="ARBA" id="ARBA00023136"/>
    </source>
</evidence>
<evidence type="ECO:0000256" key="4">
    <source>
        <dbReference type="ARBA" id="ARBA00022475"/>
    </source>
</evidence>
<evidence type="ECO:0000256" key="14">
    <source>
        <dbReference type="ARBA" id="ARBA00064003"/>
    </source>
</evidence>
<dbReference type="GO" id="GO:0000155">
    <property type="term" value="F:phosphorelay sensor kinase activity"/>
    <property type="evidence" value="ECO:0007669"/>
    <property type="project" value="InterPro"/>
</dbReference>
<dbReference type="InterPro" id="IPR003594">
    <property type="entry name" value="HATPase_dom"/>
</dbReference>
<dbReference type="GO" id="GO:0005524">
    <property type="term" value="F:ATP binding"/>
    <property type="evidence" value="ECO:0007669"/>
    <property type="project" value="UniProtKB-KW"/>
</dbReference>
<dbReference type="SUPFAM" id="SSF47384">
    <property type="entry name" value="Homodimeric domain of signal transducing histidine kinase"/>
    <property type="match status" value="1"/>
</dbReference>
<dbReference type="PROSITE" id="PS50894">
    <property type="entry name" value="HPT"/>
    <property type="match status" value="1"/>
</dbReference>
<dbReference type="RefSeq" id="WP_078788487.1">
    <property type="nucleotide sequence ID" value="NZ_FUWR01000001.1"/>
</dbReference>
<dbReference type="EMBL" id="FUWR01000001">
    <property type="protein sequence ID" value="SJZ35106.1"/>
    <property type="molecule type" value="Genomic_DNA"/>
</dbReference>
<dbReference type="EC" id="2.7.13.3" evidence="3"/>
<evidence type="ECO:0000256" key="2">
    <source>
        <dbReference type="ARBA" id="ARBA00004651"/>
    </source>
</evidence>
<protein>
    <recommendedName>
        <fullName evidence="15">Sensory/regulatory protein RpfC</fullName>
        <ecNumber evidence="3">2.7.13.3</ecNumber>
    </recommendedName>
</protein>
<feature type="coiled-coil region" evidence="18">
    <location>
        <begin position="187"/>
        <end position="214"/>
    </location>
</feature>
<dbReference type="InterPro" id="IPR036641">
    <property type="entry name" value="HPT_dom_sf"/>
</dbReference>
<comment type="catalytic activity">
    <reaction evidence="1">
        <text>ATP + protein L-histidine = ADP + protein N-phospho-L-histidine.</text>
        <dbReference type="EC" id="2.7.13.3"/>
    </reaction>
</comment>
<proteinExistence type="predicted"/>
<feature type="domain" description="HPt" evidence="21">
    <location>
        <begin position="627"/>
        <end position="719"/>
    </location>
</feature>
<evidence type="ECO:0000256" key="10">
    <source>
        <dbReference type="ARBA" id="ARBA00022840"/>
    </source>
</evidence>
<dbReference type="InterPro" id="IPR011006">
    <property type="entry name" value="CheY-like_superfamily"/>
</dbReference>
<dbReference type="Pfam" id="PF00072">
    <property type="entry name" value="Response_reg"/>
    <property type="match status" value="1"/>
</dbReference>
<dbReference type="SUPFAM" id="SSF55874">
    <property type="entry name" value="ATPase domain of HSP90 chaperone/DNA topoisomerase II/histidine kinase"/>
    <property type="match status" value="1"/>
</dbReference>